<feature type="coiled-coil region" evidence="1">
    <location>
        <begin position="202"/>
        <end position="294"/>
    </location>
</feature>
<dbReference type="GO" id="GO:0004713">
    <property type="term" value="F:protein tyrosine kinase activity"/>
    <property type="evidence" value="ECO:0007669"/>
    <property type="project" value="TreeGrafter"/>
</dbReference>
<protein>
    <submittedName>
        <fullName evidence="3">Uncharacterized protein</fullName>
    </submittedName>
</protein>
<keyword evidence="4" id="KW-1185">Reference proteome</keyword>
<keyword evidence="2" id="KW-1133">Transmembrane helix</keyword>
<evidence type="ECO:0000313" key="4">
    <source>
        <dbReference type="Proteomes" id="UP000197783"/>
    </source>
</evidence>
<dbReference type="PANTHER" id="PTHR32309:SF13">
    <property type="entry name" value="FERRIC ENTEROBACTIN TRANSPORT PROTEIN FEPE"/>
    <property type="match status" value="1"/>
</dbReference>
<reference evidence="3 4" key="1">
    <citation type="submission" date="2017-03" db="EMBL/GenBank/DDBJ databases">
        <title>Genome sequence of Sphingomonas mucosissima DSM 17494.</title>
        <authorList>
            <person name="Poehlein A."/>
            <person name="Wuebbeler J.H."/>
            <person name="Steinbuechel A."/>
            <person name="Daniel R."/>
        </authorList>
    </citation>
    <scope>NUCLEOTIDE SEQUENCE [LARGE SCALE GENOMIC DNA]</scope>
    <source>
        <strain evidence="3 4">DSM 17494</strain>
    </source>
</reference>
<feature type="transmembrane region" description="Helical" evidence="2">
    <location>
        <begin position="362"/>
        <end position="386"/>
    </location>
</feature>
<dbReference type="InterPro" id="IPR050445">
    <property type="entry name" value="Bact_polysacc_biosynth/exp"/>
</dbReference>
<dbReference type="Proteomes" id="UP000197783">
    <property type="component" value="Unassembled WGS sequence"/>
</dbReference>
<dbReference type="GO" id="GO:0005886">
    <property type="term" value="C:plasma membrane"/>
    <property type="evidence" value="ECO:0007669"/>
    <property type="project" value="TreeGrafter"/>
</dbReference>
<evidence type="ECO:0000256" key="2">
    <source>
        <dbReference type="SAM" id="Phobius"/>
    </source>
</evidence>
<keyword evidence="2" id="KW-0812">Transmembrane</keyword>
<proteinExistence type="predicted"/>
<feature type="transmembrane region" description="Helical" evidence="2">
    <location>
        <begin position="31"/>
        <end position="51"/>
    </location>
</feature>
<sequence length="391" mass="42355">MHGFMTPADAEVEAAPPLSTRLRRLGKRYKWFAIVVIAPTLLLATYLYAMASDQYVSEAHFIVRTQGGSDPAPSVGGITAALGFGGGGAGGAASTEAQSIADYLTSHDVVAALQKRLNLVALFRRPEADLASRLTAANPTPEFLLRYYQQQVDVYFDTDNGITTLKARAFRPGDAYNLSRALLSLGEQRVNEMNIRGFSDAVALSRRQLDEAERALADVQTQLTRFRQTGRDVDPAGTAQAQIALVSRLSQELSAARAQLATTQSLIGSSSPQVEALRQQIRSLERQLGAQNSRLAGGASTIAEGLGGYERLRIQQELLAKRYEAAAATYQQARQNAVRQQLYVVRVVEPNMPVKSLYPKRALTLLTVLGALLVVYAIGWLIAAGVREHAA</sequence>
<dbReference type="AlphaFoldDB" id="A0A245ZT56"/>
<name>A0A245ZT56_9SPHN</name>
<accession>A0A245ZT56</accession>
<keyword evidence="2" id="KW-0472">Membrane</keyword>
<evidence type="ECO:0000313" key="3">
    <source>
        <dbReference type="EMBL" id="OWK32935.1"/>
    </source>
</evidence>
<evidence type="ECO:0000256" key="1">
    <source>
        <dbReference type="SAM" id="Coils"/>
    </source>
</evidence>
<keyword evidence="1" id="KW-0175">Coiled coil</keyword>
<dbReference type="EMBL" id="NBBJ01000001">
    <property type="protein sequence ID" value="OWK32935.1"/>
    <property type="molecule type" value="Genomic_DNA"/>
</dbReference>
<dbReference type="RefSeq" id="WP_211275714.1">
    <property type="nucleotide sequence ID" value="NZ_NBBJ01000001.1"/>
</dbReference>
<dbReference type="PANTHER" id="PTHR32309">
    <property type="entry name" value="TYROSINE-PROTEIN KINASE"/>
    <property type="match status" value="1"/>
</dbReference>
<organism evidence="3 4">
    <name type="scientific">Sphingomonas mucosissima</name>
    <dbReference type="NCBI Taxonomy" id="370959"/>
    <lineage>
        <taxon>Bacteria</taxon>
        <taxon>Pseudomonadati</taxon>
        <taxon>Pseudomonadota</taxon>
        <taxon>Alphaproteobacteria</taxon>
        <taxon>Sphingomonadales</taxon>
        <taxon>Sphingomonadaceae</taxon>
        <taxon>Sphingomonas</taxon>
    </lineage>
</organism>
<dbReference type="Gene3D" id="1.10.287.1490">
    <property type="match status" value="1"/>
</dbReference>
<gene>
    <name evidence="3" type="ORF">SPMU_12780</name>
</gene>
<comment type="caution">
    <text evidence="3">The sequence shown here is derived from an EMBL/GenBank/DDBJ whole genome shotgun (WGS) entry which is preliminary data.</text>
</comment>